<feature type="compositionally biased region" description="Acidic residues" evidence="1">
    <location>
        <begin position="20"/>
        <end position="30"/>
    </location>
</feature>
<evidence type="ECO:0000313" key="2">
    <source>
        <dbReference type="EMBL" id="KAK9751843.1"/>
    </source>
</evidence>
<dbReference type="Proteomes" id="UP001458880">
    <property type="component" value="Unassembled WGS sequence"/>
</dbReference>
<accession>A0AAW1MZV1</accession>
<feature type="compositionally biased region" description="Polar residues" evidence="1">
    <location>
        <begin position="51"/>
        <end position="62"/>
    </location>
</feature>
<evidence type="ECO:0000313" key="3">
    <source>
        <dbReference type="Proteomes" id="UP001458880"/>
    </source>
</evidence>
<dbReference type="EMBL" id="JASPKY010000025">
    <property type="protein sequence ID" value="KAK9751843.1"/>
    <property type="molecule type" value="Genomic_DNA"/>
</dbReference>
<organism evidence="2 3">
    <name type="scientific">Popillia japonica</name>
    <name type="common">Japanese beetle</name>
    <dbReference type="NCBI Taxonomy" id="7064"/>
    <lineage>
        <taxon>Eukaryota</taxon>
        <taxon>Metazoa</taxon>
        <taxon>Ecdysozoa</taxon>
        <taxon>Arthropoda</taxon>
        <taxon>Hexapoda</taxon>
        <taxon>Insecta</taxon>
        <taxon>Pterygota</taxon>
        <taxon>Neoptera</taxon>
        <taxon>Endopterygota</taxon>
        <taxon>Coleoptera</taxon>
        <taxon>Polyphaga</taxon>
        <taxon>Scarabaeiformia</taxon>
        <taxon>Scarabaeidae</taxon>
        <taxon>Rutelinae</taxon>
        <taxon>Popillia</taxon>
    </lineage>
</organism>
<feature type="region of interest" description="Disordered" evidence="1">
    <location>
        <begin position="1"/>
        <end position="65"/>
    </location>
</feature>
<sequence>MTELDSDEEVYLDSGSEYIPDSDDSGTSDDESNKIIRDENETLDKIDDNSGSKMASRNSLEQNEGKVKDVSLNWSNQNFQPVAHTYI</sequence>
<feature type="compositionally biased region" description="Acidic residues" evidence="1">
    <location>
        <begin position="1"/>
        <end position="11"/>
    </location>
</feature>
<proteinExistence type="predicted"/>
<protein>
    <submittedName>
        <fullName evidence="2">Uncharacterized protein</fullName>
    </submittedName>
</protein>
<feature type="compositionally biased region" description="Basic and acidic residues" evidence="1">
    <location>
        <begin position="31"/>
        <end position="50"/>
    </location>
</feature>
<evidence type="ECO:0000256" key="1">
    <source>
        <dbReference type="SAM" id="MobiDB-lite"/>
    </source>
</evidence>
<name>A0AAW1MZV1_POPJA</name>
<keyword evidence="3" id="KW-1185">Reference proteome</keyword>
<dbReference type="AlphaFoldDB" id="A0AAW1MZV1"/>
<comment type="caution">
    <text evidence="2">The sequence shown here is derived from an EMBL/GenBank/DDBJ whole genome shotgun (WGS) entry which is preliminary data.</text>
</comment>
<gene>
    <name evidence="2" type="ORF">QE152_g4748</name>
</gene>
<reference evidence="2 3" key="1">
    <citation type="journal article" date="2024" name="BMC Genomics">
        <title>De novo assembly and annotation of Popillia japonica's genome with initial clues to its potential as an invasive pest.</title>
        <authorList>
            <person name="Cucini C."/>
            <person name="Boschi S."/>
            <person name="Funari R."/>
            <person name="Cardaioli E."/>
            <person name="Iannotti N."/>
            <person name="Marturano G."/>
            <person name="Paoli F."/>
            <person name="Bruttini M."/>
            <person name="Carapelli A."/>
            <person name="Frati F."/>
            <person name="Nardi F."/>
        </authorList>
    </citation>
    <scope>NUCLEOTIDE SEQUENCE [LARGE SCALE GENOMIC DNA]</scope>
    <source>
        <strain evidence="2">DMR45628</strain>
    </source>
</reference>